<feature type="transmembrane region" description="Helical" evidence="8">
    <location>
        <begin position="163"/>
        <end position="187"/>
    </location>
</feature>
<evidence type="ECO:0000256" key="1">
    <source>
        <dbReference type="ARBA" id="ARBA00004651"/>
    </source>
</evidence>
<dbReference type="PANTHER" id="PTHR42703">
    <property type="entry name" value="NADH DEHYDROGENASE"/>
    <property type="match status" value="1"/>
</dbReference>
<keyword evidence="5 8" id="KW-1133">Transmembrane helix</keyword>
<reference evidence="10 11" key="1">
    <citation type="submission" date="2019-07" db="EMBL/GenBank/DDBJ databases">
        <title>Qingshengfaniella alkalisoli gen. nov., sp. nov., isolated from saline soil.</title>
        <authorList>
            <person name="Xu L."/>
            <person name="Huang X.-X."/>
            <person name="Sun J.-Q."/>
        </authorList>
    </citation>
    <scope>NUCLEOTIDE SEQUENCE [LARGE SCALE GENOMIC DNA]</scope>
    <source>
        <strain evidence="10 11">DSM 27279</strain>
    </source>
</reference>
<feature type="transmembrane region" description="Helical" evidence="8">
    <location>
        <begin position="126"/>
        <end position="151"/>
    </location>
</feature>
<keyword evidence="4 7" id="KW-0812">Transmembrane</keyword>
<keyword evidence="6 8" id="KW-0472">Membrane</keyword>
<feature type="domain" description="NADH:quinone oxidoreductase/Mrp antiporter transmembrane" evidence="9">
    <location>
        <begin position="131"/>
        <end position="431"/>
    </location>
</feature>
<evidence type="ECO:0000313" key="10">
    <source>
        <dbReference type="EMBL" id="TSH95844.1"/>
    </source>
</evidence>
<evidence type="ECO:0000256" key="8">
    <source>
        <dbReference type="SAM" id="Phobius"/>
    </source>
</evidence>
<dbReference type="OrthoDB" id="9768329at2"/>
<comment type="subcellular location">
    <subcellularLocation>
        <location evidence="1">Cell membrane</location>
        <topology evidence="1">Multi-pass membrane protein</topology>
    </subcellularLocation>
    <subcellularLocation>
        <location evidence="7">Membrane</location>
        <topology evidence="7">Multi-pass membrane protein</topology>
    </subcellularLocation>
</comment>
<sequence length="542" mass="57191">MDHLLVLMVALPLLVGGAMLLLSERRRALKAALGLTNVLVLLGIAVTLAWRLNAGETWPDSLAVYLVSNWSAPFGISLVADRLSALMLVMTSVLALASLTFAVARWDRAGVHFHPLFQFMLMGVNGAFLTGDVFNLFVFFEIMLAASYGLVLHGSGWPRVKSGMHYIVINLLASSVFLVGVAMIYGVTGTLNMADLAAKVPHIAGADRVLLEAGAGVLAIAFLAKSAMWPLNFWLTPAYSAASPPVAAIFAILSKVGVYAVLRLWLLMFNPGYEGAPDFGGQWLVYGGLATLAFGSIGLLASQEFNRLACFSLIVSSGTLIAAVGFGSIEVTAGALFYMVSSTFAVAAFFLLIELVERTRVFGANVLALTMEAFQAEGAIESAEVDEVGVAIPMAMAFLGLAFFTCALLMAGLPPLSGFLAKFAILSAVLEPAGAATPWVTQGMVWCMIALVIVSGLAAVISLSRAGVRAFWAPADRTLPRLRVIEVGPIALLLGLCVAMTVAAGPTMRYMESAATALFAPTDYSRGVLLTPRVPSPSALEE</sequence>
<evidence type="ECO:0000256" key="5">
    <source>
        <dbReference type="ARBA" id="ARBA00022989"/>
    </source>
</evidence>
<accession>A0A556ASA2</accession>
<dbReference type="PANTHER" id="PTHR42703:SF1">
    <property type="entry name" value="NA(+)_H(+) ANTIPORTER SUBUNIT D1"/>
    <property type="match status" value="1"/>
</dbReference>
<dbReference type="InterPro" id="IPR050586">
    <property type="entry name" value="CPA3_Na-H_Antiporter_D"/>
</dbReference>
<dbReference type="InterPro" id="IPR001750">
    <property type="entry name" value="ND/Mrp_TM"/>
</dbReference>
<feature type="transmembrane region" description="Helical" evidence="8">
    <location>
        <begin position="390"/>
        <end position="413"/>
    </location>
</feature>
<feature type="transmembrane region" description="Helical" evidence="8">
    <location>
        <begin position="87"/>
        <end position="106"/>
    </location>
</feature>
<comment type="similarity">
    <text evidence="2">Belongs to the CPA3 antiporters (TC 2.A.63) subunit D family.</text>
</comment>
<feature type="transmembrane region" description="Helical" evidence="8">
    <location>
        <begin position="62"/>
        <end position="80"/>
    </location>
</feature>
<evidence type="ECO:0000259" key="9">
    <source>
        <dbReference type="Pfam" id="PF00361"/>
    </source>
</evidence>
<dbReference type="GO" id="GO:0005886">
    <property type="term" value="C:plasma membrane"/>
    <property type="evidence" value="ECO:0007669"/>
    <property type="project" value="UniProtKB-SubCell"/>
</dbReference>
<feature type="transmembrane region" description="Helical" evidence="8">
    <location>
        <begin position="215"/>
        <end position="235"/>
    </location>
</feature>
<feature type="transmembrane region" description="Helical" evidence="8">
    <location>
        <begin position="335"/>
        <end position="353"/>
    </location>
</feature>
<feature type="transmembrane region" description="Helical" evidence="8">
    <location>
        <begin position="6"/>
        <end position="22"/>
    </location>
</feature>
<dbReference type="AlphaFoldDB" id="A0A556ASA2"/>
<feature type="transmembrane region" description="Helical" evidence="8">
    <location>
        <begin position="484"/>
        <end position="504"/>
    </location>
</feature>
<feature type="transmembrane region" description="Helical" evidence="8">
    <location>
        <begin position="308"/>
        <end position="329"/>
    </location>
</feature>
<evidence type="ECO:0000256" key="4">
    <source>
        <dbReference type="ARBA" id="ARBA00022692"/>
    </source>
</evidence>
<organism evidence="10 11">
    <name type="scientific">Verticiella sediminum</name>
    <dbReference type="NCBI Taxonomy" id="1247510"/>
    <lineage>
        <taxon>Bacteria</taxon>
        <taxon>Pseudomonadati</taxon>
        <taxon>Pseudomonadota</taxon>
        <taxon>Betaproteobacteria</taxon>
        <taxon>Burkholderiales</taxon>
        <taxon>Alcaligenaceae</taxon>
        <taxon>Verticiella</taxon>
    </lineage>
</organism>
<dbReference type="EMBL" id="VLTJ01000020">
    <property type="protein sequence ID" value="TSH95844.1"/>
    <property type="molecule type" value="Genomic_DNA"/>
</dbReference>
<feature type="transmembrane region" description="Helical" evidence="8">
    <location>
        <begin position="29"/>
        <end position="50"/>
    </location>
</feature>
<dbReference type="Pfam" id="PF00361">
    <property type="entry name" value="Proton_antipo_M"/>
    <property type="match status" value="1"/>
</dbReference>
<dbReference type="NCBIfam" id="NF009309">
    <property type="entry name" value="PRK12666.1"/>
    <property type="match status" value="1"/>
</dbReference>
<feature type="transmembrane region" description="Helical" evidence="8">
    <location>
        <begin position="283"/>
        <end position="301"/>
    </location>
</feature>
<feature type="transmembrane region" description="Helical" evidence="8">
    <location>
        <begin position="443"/>
        <end position="463"/>
    </location>
</feature>
<feature type="transmembrane region" description="Helical" evidence="8">
    <location>
        <begin position="247"/>
        <end position="268"/>
    </location>
</feature>
<dbReference type="Proteomes" id="UP000318405">
    <property type="component" value="Unassembled WGS sequence"/>
</dbReference>
<comment type="caution">
    <text evidence="10">The sequence shown here is derived from an EMBL/GenBank/DDBJ whole genome shotgun (WGS) entry which is preliminary data.</text>
</comment>
<evidence type="ECO:0000256" key="6">
    <source>
        <dbReference type="ARBA" id="ARBA00023136"/>
    </source>
</evidence>
<keyword evidence="3" id="KW-1003">Cell membrane</keyword>
<protein>
    <submittedName>
        <fullName evidence="10">Monovalent cation/H+ antiporter subunit D</fullName>
    </submittedName>
</protein>
<keyword evidence="11" id="KW-1185">Reference proteome</keyword>
<evidence type="ECO:0000313" key="11">
    <source>
        <dbReference type="Proteomes" id="UP000318405"/>
    </source>
</evidence>
<gene>
    <name evidence="10" type="ORF">FOZ76_10530</name>
</gene>
<evidence type="ECO:0000256" key="2">
    <source>
        <dbReference type="ARBA" id="ARBA00005346"/>
    </source>
</evidence>
<name>A0A556ASA2_9BURK</name>
<proteinExistence type="inferred from homology"/>
<evidence type="ECO:0000256" key="3">
    <source>
        <dbReference type="ARBA" id="ARBA00022475"/>
    </source>
</evidence>
<evidence type="ECO:0000256" key="7">
    <source>
        <dbReference type="RuleBase" id="RU000320"/>
    </source>
</evidence>